<reference evidence="1" key="1">
    <citation type="submission" date="2019-10" db="EMBL/GenBank/DDBJ databases">
        <authorList>
            <consortium name="DOE Joint Genome Institute"/>
            <person name="Kuo A."/>
            <person name="Miyauchi S."/>
            <person name="Kiss E."/>
            <person name="Drula E."/>
            <person name="Kohler A."/>
            <person name="Sanchez-Garcia M."/>
            <person name="Andreopoulos B."/>
            <person name="Barry K.W."/>
            <person name="Bonito G."/>
            <person name="Buee M."/>
            <person name="Carver A."/>
            <person name="Chen C."/>
            <person name="Cichocki N."/>
            <person name="Clum A."/>
            <person name="Culley D."/>
            <person name="Crous P.W."/>
            <person name="Fauchery L."/>
            <person name="Girlanda M."/>
            <person name="Hayes R."/>
            <person name="Keri Z."/>
            <person name="LaButti K."/>
            <person name="Lipzen A."/>
            <person name="Lombard V."/>
            <person name="Magnuson J."/>
            <person name="Maillard F."/>
            <person name="Morin E."/>
            <person name="Murat C."/>
            <person name="Nolan M."/>
            <person name="Ohm R."/>
            <person name="Pangilinan J."/>
            <person name="Pereira M."/>
            <person name="Perotto S."/>
            <person name="Peter M."/>
            <person name="Riley R."/>
            <person name="Sitrit Y."/>
            <person name="Stielow B."/>
            <person name="Szollosi G."/>
            <person name="Zifcakova L."/>
            <person name="Stursova M."/>
            <person name="Spatafora J.W."/>
            <person name="Tedersoo L."/>
            <person name="Vaario L.-M."/>
            <person name="Yamada A."/>
            <person name="Yan M."/>
            <person name="Wang P."/>
            <person name="Xu J."/>
            <person name="Bruns T."/>
            <person name="Baldrian P."/>
            <person name="Vilgalys R."/>
            <person name="Henrissat B."/>
            <person name="Grigoriev I.V."/>
            <person name="Hibbett D."/>
            <person name="Nagy L.G."/>
            <person name="Martin F.M."/>
        </authorList>
    </citation>
    <scope>NUCLEOTIDE SEQUENCE</scope>
    <source>
        <strain evidence="1">Prilba</strain>
    </source>
</reference>
<dbReference type="Proteomes" id="UP000759537">
    <property type="component" value="Unassembled WGS sequence"/>
</dbReference>
<organism evidence="1 2">
    <name type="scientific">Russula ochroleuca</name>
    <dbReference type="NCBI Taxonomy" id="152965"/>
    <lineage>
        <taxon>Eukaryota</taxon>
        <taxon>Fungi</taxon>
        <taxon>Dikarya</taxon>
        <taxon>Basidiomycota</taxon>
        <taxon>Agaricomycotina</taxon>
        <taxon>Agaricomycetes</taxon>
        <taxon>Russulales</taxon>
        <taxon>Russulaceae</taxon>
        <taxon>Russula</taxon>
    </lineage>
</organism>
<dbReference type="EMBL" id="WHVB01000008">
    <property type="protein sequence ID" value="KAF8480167.1"/>
    <property type="molecule type" value="Genomic_DNA"/>
</dbReference>
<name>A0A9P5T9H8_9AGAM</name>
<sequence>MLQGKAITEEVQWIVVRMAAMMSEKEISMYTQISTRKVRAIVSYFKSHAHDLKLKDTCDWLEDHGTCRIKMEQQYSWRELCHWLEDDGTPQITAETHGPCLRVYAIGWLLINPLEDSVHRPYCAIHDAMPVYVYKTHEMQRQSLDCPLGFFALYSLAGVAQWRAATGREPLTPDFSSPTWTIQDLTPSKFELVSNEELESLEEGTLQDQEGVSVDDPFVDITYPFPPFDPWV</sequence>
<reference evidence="1" key="2">
    <citation type="journal article" date="2020" name="Nat. Commun.">
        <title>Large-scale genome sequencing of mycorrhizal fungi provides insights into the early evolution of symbiotic traits.</title>
        <authorList>
            <person name="Miyauchi S."/>
            <person name="Kiss E."/>
            <person name="Kuo A."/>
            <person name="Drula E."/>
            <person name="Kohler A."/>
            <person name="Sanchez-Garcia M."/>
            <person name="Morin E."/>
            <person name="Andreopoulos B."/>
            <person name="Barry K.W."/>
            <person name="Bonito G."/>
            <person name="Buee M."/>
            <person name="Carver A."/>
            <person name="Chen C."/>
            <person name="Cichocki N."/>
            <person name="Clum A."/>
            <person name="Culley D."/>
            <person name="Crous P.W."/>
            <person name="Fauchery L."/>
            <person name="Girlanda M."/>
            <person name="Hayes R.D."/>
            <person name="Keri Z."/>
            <person name="LaButti K."/>
            <person name="Lipzen A."/>
            <person name="Lombard V."/>
            <person name="Magnuson J."/>
            <person name="Maillard F."/>
            <person name="Murat C."/>
            <person name="Nolan M."/>
            <person name="Ohm R.A."/>
            <person name="Pangilinan J."/>
            <person name="Pereira M.F."/>
            <person name="Perotto S."/>
            <person name="Peter M."/>
            <person name="Pfister S."/>
            <person name="Riley R."/>
            <person name="Sitrit Y."/>
            <person name="Stielow J.B."/>
            <person name="Szollosi G."/>
            <person name="Zifcakova L."/>
            <person name="Stursova M."/>
            <person name="Spatafora J.W."/>
            <person name="Tedersoo L."/>
            <person name="Vaario L.M."/>
            <person name="Yamada A."/>
            <person name="Yan M."/>
            <person name="Wang P."/>
            <person name="Xu J."/>
            <person name="Bruns T."/>
            <person name="Baldrian P."/>
            <person name="Vilgalys R."/>
            <person name="Dunand C."/>
            <person name="Henrissat B."/>
            <person name="Grigoriev I.V."/>
            <person name="Hibbett D."/>
            <person name="Nagy L.G."/>
            <person name="Martin F.M."/>
        </authorList>
    </citation>
    <scope>NUCLEOTIDE SEQUENCE</scope>
    <source>
        <strain evidence="1">Prilba</strain>
    </source>
</reference>
<proteinExistence type="predicted"/>
<protein>
    <submittedName>
        <fullName evidence="1">Uncharacterized protein</fullName>
    </submittedName>
</protein>
<evidence type="ECO:0000313" key="2">
    <source>
        <dbReference type="Proteomes" id="UP000759537"/>
    </source>
</evidence>
<keyword evidence="2" id="KW-1185">Reference proteome</keyword>
<evidence type="ECO:0000313" key="1">
    <source>
        <dbReference type="EMBL" id="KAF8480167.1"/>
    </source>
</evidence>
<dbReference type="OrthoDB" id="3264182at2759"/>
<dbReference type="AlphaFoldDB" id="A0A9P5T9H8"/>
<gene>
    <name evidence="1" type="ORF">DFH94DRAFT_681943</name>
</gene>
<accession>A0A9P5T9H8</accession>
<comment type="caution">
    <text evidence="1">The sequence shown here is derived from an EMBL/GenBank/DDBJ whole genome shotgun (WGS) entry which is preliminary data.</text>
</comment>